<feature type="compositionally biased region" description="Basic and acidic residues" evidence="1">
    <location>
        <begin position="24"/>
        <end position="39"/>
    </location>
</feature>
<sequence>MAVLNFPEPVQEGEASSDALPQRSAEEQRDSRKETEPLRGKRKMKHLPQESAAGEPNVLKNVRLSPRSASA</sequence>
<dbReference type="Proteomes" id="UP001066276">
    <property type="component" value="Chromosome 12"/>
</dbReference>
<proteinExistence type="predicted"/>
<evidence type="ECO:0000313" key="2">
    <source>
        <dbReference type="EMBL" id="KAJ1082085.1"/>
    </source>
</evidence>
<evidence type="ECO:0000256" key="1">
    <source>
        <dbReference type="SAM" id="MobiDB-lite"/>
    </source>
</evidence>
<comment type="caution">
    <text evidence="2">The sequence shown here is derived from an EMBL/GenBank/DDBJ whole genome shotgun (WGS) entry which is preliminary data.</text>
</comment>
<evidence type="ECO:0000313" key="3">
    <source>
        <dbReference type="Proteomes" id="UP001066276"/>
    </source>
</evidence>
<reference evidence="2" key="1">
    <citation type="journal article" date="2022" name="bioRxiv">
        <title>Sequencing and chromosome-scale assembly of the giantPleurodeles waltlgenome.</title>
        <authorList>
            <person name="Brown T."/>
            <person name="Elewa A."/>
            <person name="Iarovenko S."/>
            <person name="Subramanian E."/>
            <person name="Araus A.J."/>
            <person name="Petzold A."/>
            <person name="Susuki M."/>
            <person name="Suzuki K.-i.T."/>
            <person name="Hayashi T."/>
            <person name="Toyoda A."/>
            <person name="Oliveira C."/>
            <person name="Osipova E."/>
            <person name="Leigh N.D."/>
            <person name="Simon A."/>
            <person name="Yun M.H."/>
        </authorList>
    </citation>
    <scope>NUCLEOTIDE SEQUENCE</scope>
    <source>
        <strain evidence="2">20211129_DDA</strain>
        <tissue evidence="2">Liver</tissue>
    </source>
</reference>
<name>A0AAV7L356_PLEWA</name>
<gene>
    <name evidence="2" type="ORF">NDU88_002255</name>
</gene>
<feature type="region of interest" description="Disordered" evidence="1">
    <location>
        <begin position="1"/>
        <end position="71"/>
    </location>
</feature>
<accession>A0AAV7L356</accession>
<keyword evidence="3" id="KW-1185">Reference proteome</keyword>
<organism evidence="2 3">
    <name type="scientific">Pleurodeles waltl</name>
    <name type="common">Iberian ribbed newt</name>
    <dbReference type="NCBI Taxonomy" id="8319"/>
    <lineage>
        <taxon>Eukaryota</taxon>
        <taxon>Metazoa</taxon>
        <taxon>Chordata</taxon>
        <taxon>Craniata</taxon>
        <taxon>Vertebrata</taxon>
        <taxon>Euteleostomi</taxon>
        <taxon>Amphibia</taxon>
        <taxon>Batrachia</taxon>
        <taxon>Caudata</taxon>
        <taxon>Salamandroidea</taxon>
        <taxon>Salamandridae</taxon>
        <taxon>Pleurodelinae</taxon>
        <taxon>Pleurodeles</taxon>
    </lineage>
</organism>
<dbReference type="EMBL" id="JANPWB010000016">
    <property type="protein sequence ID" value="KAJ1082085.1"/>
    <property type="molecule type" value="Genomic_DNA"/>
</dbReference>
<protein>
    <submittedName>
        <fullName evidence="2">Uncharacterized protein</fullName>
    </submittedName>
</protein>
<dbReference type="AlphaFoldDB" id="A0AAV7L356"/>